<dbReference type="SMART" id="SM00448">
    <property type="entry name" value="REC"/>
    <property type="match status" value="1"/>
</dbReference>
<dbReference type="GO" id="GO:0000976">
    <property type="term" value="F:transcription cis-regulatory region binding"/>
    <property type="evidence" value="ECO:0007669"/>
    <property type="project" value="TreeGrafter"/>
</dbReference>
<evidence type="ECO:0000256" key="3">
    <source>
        <dbReference type="ARBA" id="ARBA00023125"/>
    </source>
</evidence>
<proteinExistence type="predicted"/>
<dbReference type="Gene3D" id="3.40.50.2300">
    <property type="match status" value="1"/>
</dbReference>
<dbReference type="InterPro" id="IPR039420">
    <property type="entry name" value="WalR-like"/>
</dbReference>
<accession>A0A2U3Q1Q2</accession>
<dbReference type="GO" id="GO:0000156">
    <property type="term" value="F:phosphorelay response regulator activity"/>
    <property type="evidence" value="ECO:0007669"/>
    <property type="project" value="TreeGrafter"/>
</dbReference>
<keyword evidence="1 4" id="KW-0597">Phosphoprotein</keyword>
<dbReference type="EMBL" id="LS398110">
    <property type="protein sequence ID" value="SPP95306.1"/>
    <property type="molecule type" value="Genomic_DNA"/>
</dbReference>
<evidence type="ECO:0000313" key="6">
    <source>
        <dbReference type="EMBL" id="SPP95306.1"/>
    </source>
</evidence>
<dbReference type="GO" id="GO:0005829">
    <property type="term" value="C:cytosol"/>
    <property type="evidence" value="ECO:0007669"/>
    <property type="project" value="TreeGrafter"/>
</dbReference>
<dbReference type="InterPro" id="IPR001789">
    <property type="entry name" value="Sig_transdc_resp-reg_receiver"/>
</dbReference>
<dbReference type="PANTHER" id="PTHR48111:SF40">
    <property type="entry name" value="PHOSPHATE REGULON TRANSCRIPTIONAL REGULATORY PROTEIN PHOB"/>
    <property type="match status" value="1"/>
</dbReference>
<dbReference type="GO" id="GO:0032993">
    <property type="term" value="C:protein-DNA complex"/>
    <property type="evidence" value="ECO:0007669"/>
    <property type="project" value="TreeGrafter"/>
</dbReference>
<keyword evidence="2" id="KW-0902">Two-component regulatory system</keyword>
<dbReference type="Pfam" id="PF00072">
    <property type="entry name" value="Response_reg"/>
    <property type="match status" value="1"/>
</dbReference>
<evidence type="ECO:0000256" key="1">
    <source>
        <dbReference type="ARBA" id="ARBA00022553"/>
    </source>
</evidence>
<dbReference type="PROSITE" id="PS50110">
    <property type="entry name" value="RESPONSE_REGULATORY"/>
    <property type="match status" value="1"/>
</dbReference>
<organism evidence="6 7">
    <name type="scientific">Bradyrhizobium vignae</name>
    <dbReference type="NCBI Taxonomy" id="1549949"/>
    <lineage>
        <taxon>Bacteria</taxon>
        <taxon>Pseudomonadati</taxon>
        <taxon>Pseudomonadota</taxon>
        <taxon>Alphaproteobacteria</taxon>
        <taxon>Hyphomicrobiales</taxon>
        <taxon>Nitrobacteraceae</taxon>
        <taxon>Bradyrhizobium</taxon>
    </lineage>
</organism>
<gene>
    <name evidence="6" type="ORF">BRAD3257_4307</name>
</gene>
<dbReference type="PANTHER" id="PTHR48111">
    <property type="entry name" value="REGULATOR OF RPOS"/>
    <property type="match status" value="1"/>
</dbReference>
<protein>
    <submittedName>
        <fullName evidence="6">Two-component response regulator</fullName>
    </submittedName>
</protein>
<name>A0A2U3Q1Q2_9BRAD</name>
<evidence type="ECO:0000256" key="2">
    <source>
        <dbReference type="ARBA" id="ARBA00023012"/>
    </source>
</evidence>
<evidence type="ECO:0000256" key="4">
    <source>
        <dbReference type="PROSITE-ProRule" id="PRU00169"/>
    </source>
</evidence>
<dbReference type="InterPro" id="IPR011006">
    <property type="entry name" value="CheY-like_superfamily"/>
</dbReference>
<keyword evidence="3" id="KW-0238">DNA-binding</keyword>
<evidence type="ECO:0000259" key="5">
    <source>
        <dbReference type="PROSITE" id="PS50110"/>
    </source>
</evidence>
<sequence>MGKDSPMTATGLSGRSVFLVEDEVMIRMMVADMLEELGYKVAAEAGDISEAMRLAQSTEFDLAILDVNVNGKVISPVADVIMAKGCPFIFATGYGSSGLPEQYRDRPALQKPFQLEALGKTIEAALRGG</sequence>
<evidence type="ECO:0000313" key="7">
    <source>
        <dbReference type="Proteomes" id="UP000246085"/>
    </source>
</evidence>
<reference evidence="6 7" key="1">
    <citation type="submission" date="2018-03" db="EMBL/GenBank/DDBJ databases">
        <authorList>
            <person name="Gully D."/>
        </authorList>
    </citation>
    <scope>NUCLEOTIDE SEQUENCE [LARGE SCALE GENOMIC DNA]</scope>
    <source>
        <strain evidence="6">ORS3257</strain>
    </source>
</reference>
<dbReference type="KEGG" id="bvz:BRAD3257_4307"/>
<dbReference type="GO" id="GO:0006355">
    <property type="term" value="P:regulation of DNA-templated transcription"/>
    <property type="evidence" value="ECO:0007669"/>
    <property type="project" value="TreeGrafter"/>
</dbReference>
<dbReference type="SUPFAM" id="SSF52172">
    <property type="entry name" value="CheY-like"/>
    <property type="match status" value="1"/>
</dbReference>
<dbReference type="AlphaFoldDB" id="A0A2U3Q1Q2"/>
<dbReference type="Proteomes" id="UP000246085">
    <property type="component" value="Chromosome BRAD3257"/>
</dbReference>
<feature type="domain" description="Response regulatory" evidence="5">
    <location>
        <begin position="16"/>
        <end position="126"/>
    </location>
</feature>
<feature type="modified residue" description="4-aspartylphosphate" evidence="4">
    <location>
        <position position="66"/>
    </location>
</feature>